<name>A0A9P6J2G4_MORAP</name>
<dbReference type="EMBL" id="JAAAHY010000672">
    <property type="protein sequence ID" value="KAF9959402.1"/>
    <property type="molecule type" value="Genomic_DNA"/>
</dbReference>
<dbReference type="InterPro" id="IPR035965">
    <property type="entry name" value="PAS-like_dom_sf"/>
</dbReference>
<feature type="region of interest" description="Disordered" evidence="1">
    <location>
        <begin position="254"/>
        <end position="286"/>
    </location>
</feature>
<dbReference type="InterPro" id="IPR000014">
    <property type="entry name" value="PAS"/>
</dbReference>
<dbReference type="SUPFAM" id="SSF55785">
    <property type="entry name" value="PYP-like sensor domain (PAS domain)"/>
    <property type="match status" value="2"/>
</dbReference>
<sequence>MVEANSFIAFNDLTPAARYLWLSPSVEDCIGFTPEELLGVSSYDMLIKDDVALTKVTHQEHMLNDMVATQIVVRFKHKYGGSVVLNAVFNRQIRSHSAAMARIVESKQKVFERLRRHHKAFKANTWDPSGLEPEPRVCMILNRFSRALGVLYASPSCEFILHVNAEEVVGNPFLFYIRADDLATFVEQVQVAKASNVITHMRFWFQSPNCAQEIPCEAILFGTPDGMVVVMRRCRPFVRRRLIGGVNSHQKWYPNPTALKESSESSYPTPSSSTSTSPSSSLLSDSSLLNDSSLSRLESMSISENIDEARGTATATISMGSIKRIIELDGHDDLKPLMSLQPEDPDLVEGTTVLPPGMSIMRHHVRTDSQEGHVLDDGQETTG</sequence>
<dbReference type="Proteomes" id="UP000738359">
    <property type="component" value="Unassembled WGS sequence"/>
</dbReference>
<dbReference type="AlphaFoldDB" id="A0A9P6J2G4"/>
<feature type="domain" description="PAS" evidence="2">
    <location>
        <begin position="1"/>
        <end position="65"/>
    </location>
</feature>
<feature type="compositionally biased region" description="Low complexity" evidence="1">
    <location>
        <begin position="264"/>
        <end position="286"/>
    </location>
</feature>
<evidence type="ECO:0000256" key="1">
    <source>
        <dbReference type="SAM" id="MobiDB-lite"/>
    </source>
</evidence>
<evidence type="ECO:0000313" key="4">
    <source>
        <dbReference type="Proteomes" id="UP000738359"/>
    </source>
</evidence>
<dbReference type="InterPro" id="IPR013655">
    <property type="entry name" value="PAS_fold_3"/>
</dbReference>
<comment type="caution">
    <text evidence="3">The sequence shown here is derived from an EMBL/GenBank/DDBJ whole genome shotgun (WGS) entry which is preliminary data.</text>
</comment>
<protein>
    <recommendedName>
        <fullName evidence="2">PAS domain-containing protein</fullName>
    </recommendedName>
</protein>
<dbReference type="Pfam" id="PF08447">
    <property type="entry name" value="PAS_3"/>
    <property type="match status" value="1"/>
</dbReference>
<reference evidence="3" key="1">
    <citation type="journal article" date="2020" name="Fungal Divers.">
        <title>Resolving the Mortierellaceae phylogeny through synthesis of multi-gene phylogenetics and phylogenomics.</title>
        <authorList>
            <person name="Vandepol N."/>
            <person name="Liber J."/>
            <person name="Desiro A."/>
            <person name="Na H."/>
            <person name="Kennedy M."/>
            <person name="Barry K."/>
            <person name="Grigoriev I.V."/>
            <person name="Miller A.N."/>
            <person name="O'Donnell K."/>
            <person name="Stajich J.E."/>
            <person name="Bonito G."/>
        </authorList>
    </citation>
    <scope>NUCLEOTIDE SEQUENCE</scope>
    <source>
        <strain evidence="3">CK1249</strain>
    </source>
</reference>
<dbReference type="Gene3D" id="3.30.450.20">
    <property type="entry name" value="PAS domain"/>
    <property type="match status" value="2"/>
</dbReference>
<keyword evidence="4" id="KW-1185">Reference proteome</keyword>
<dbReference type="OrthoDB" id="411251at2759"/>
<evidence type="ECO:0000313" key="3">
    <source>
        <dbReference type="EMBL" id="KAF9959402.1"/>
    </source>
</evidence>
<evidence type="ECO:0000259" key="2">
    <source>
        <dbReference type="PROSITE" id="PS50112"/>
    </source>
</evidence>
<accession>A0A9P6J2G4</accession>
<dbReference type="CDD" id="cd00130">
    <property type="entry name" value="PAS"/>
    <property type="match status" value="2"/>
</dbReference>
<gene>
    <name evidence="3" type="ORF">BGZ70_008856</name>
</gene>
<proteinExistence type="predicted"/>
<organism evidence="3 4">
    <name type="scientific">Mortierella alpina</name>
    <name type="common">Oleaginous fungus</name>
    <name type="synonym">Mortierella renispora</name>
    <dbReference type="NCBI Taxonomy" id="64518"/>
    <lineage>
        <taxon>Eukaryota</taxon>
        <taxon>Fungi</taxon>
        <taxon>Fungi incertae sedis</taxon>
        <taxon>Mucoromycota</taxon>
        <taxon>Mortierellomycotina</taxon>
        <taxon>Mortierellomycetes</taxon>
        <taxon>Mortierellales</taxon>
        <taxon>Mortierellaceae</taxon>
        <taxon>Mortierella</taxon>
    </lineage>
</organism>
<dbReference type="PROSITE" id="PS50112">
    <property type="entry name" value="PAS"/>
    <property type="match status" value="1"/>
</dbReference>